<name>A0ABY9T8C2_BREBE</name>
<dbReference type="RefSeq" id="WP_310770894.1">
    <property type="nucleotide sequence ID" value="NZ_CP134050.1"/>
</dbReference>
<evidence type="ECO:0000313" key="2">
    <source>
        <dbReference type="EMBL" id="WNC16329.1"/>
    </source>
</evidence>
<protein>
    <recommendedName>
        <fullName evidence="4">DUF2642 domain-containing protein</fullName>
    </recommendedName>
</protein>
<accession>A0ABY9T8C2</accession>
<dbReference type="Proteomes" id="UP001256827">
    <property type="component" value="Chromosome"/>
</dbReference>
<evidence type="ECO:0000313" key="3">
    <source>
        <dbReference type="Proteomes" id="UP001256827"/>
    </source>
</evidence>
<feature type="coiled-coil region" evidence="1">
    <location>
        <begin position="42"/>
        <end position="103"/>
    </location>
</feature>
<keyword evidence="1" id="KW-0175">Coiled coil</keyword>
<sequence>MVNTPCFMCVPCTGAKSCKKNRKPKKKPKPQSCPQACTQQTTALLNAQKARLSRNLKRLKKRFQKRIEEREKKLKKRLKRRLKSRERKLRRNIEEQMEKLLRRQEMNGCAEALFERYGGRTVRIQTVTGEAITGAIGEPLSPGLVQIRTADGLITVPCSSISTIALVT</sequence>
<dbReference type="EMBL" id="CP134050">
    <property type="protein sequence ID" value="WNC16329.1"/>
    <property type="molecule type" value="Genomic_DNA"/>
</dbReference>
<evidence type="ECO:0008006" key="4">
    <source>
        <dbReference type="Google" id="ProtNLM"/>
    </source>
</evidence>
<organism evidence="2 3">
    <name type="scientific">Brevibacillus brevis</name>
    <name type="common">Bacillus brevis</name>
    <dbReference type="NCBI Taxonomy" id="1393"/>
    <lineage>
        <taxon>Bacteria</taxon>
        <taxon>Bacillati</taxon>
        <taxon>Bacillota</taxon>
        <taxon>Bacilli</taxon>
        <taxon>Bacillales</taxon>
        <taxon>Paenibacillaceae</taxon>
        <taxon>Brevibacillus</taxon>
    </lineage>
</organism>
<gene>
    <name evidence="2" type="ORF">RGB73_08450</name>
</gene>
<evidence type="ECO:0000256" key="1">
    <source>
        <dbReference type="SAM" id="Coils"/>
    </source>
</evidence>
<reference evidence="2 3" key="1">
    <citation type="submission" date="2023-09" db="EMBL/GenBank/DDBJ databases">
        <title>Complete Genome and Methylome dissection of Bacillus brevis NEB573 original source of BbsI restriction endonuclease.</title>
        <authorList>
            <person name="Fomenkov A."/>
            <person name="Roberts R.D."/>
        </authorList>
    </citation>
    <scope>NUCLEOTIDE SEQUENCE [LARGE SCALE GENOMIC DNA]</scope>
    <source>
        <strain evidence="2 3">NEB573</strain>
    </source>
</reference>
<proteinExistence type="predicted"/>
<keyword evidence="3" id="KW-1185">Reference proteome</keyword>